<organism evidence="2 3">
    <name type="scientific">Avibacterium endocarditidis</name>
    <dbReference type="NCBI Taxonomy" id="380674"/>
    <lineage>
        <taxon>Bacteria</taxon>
        <taxon>Pseudomonadati</taxon>
        <taxon>Pseudomonadota</taxon>
        <taxon>Gammaproteobacteria</taxon>
        <taxon>Pasteurellales</taxon>
        <taxon>Pasteurellaceae</taxon>
        <taxon>Avibacterium</taxon>
    </lineage>
</organism>
<dbReference type="Proteomes" id="UP000237229">
    <property type="component" value="Unassembled WGS sequence"/>
</dbReference>
<feature type="compositionally biased region" description="Low complexity" evidence="1">
    <location>
        <begin position="115"/>
        <end position="133"/>
    </location>
</feature>
<proteinExistence type="predicted"/>
<feature type="compositionally biased region" description="Polar residues" evidence="1">
    <location>
        <begin position="40"/>
        <end position="65"/>
    </location>
</feature>
<evidence type="ECO:0000256" key="1">
    <source>
        <dbReference type="SAM" id="MobiDB-lite"/>
    </source>
</evidence>
<comment type="caution">
    <text evidence="2">The sequence shown here is derived from an EMBL/GenBank/DDBJ whole genome shotgun (WGS) entry which is preliminary data.</text>
</comment>
<protein>
    <submittedName>
        <fullName evidence="2">Uncharacterized protein</fullName>
    </submittedName>
</protein>
<reference evidence="2 3" key="1">
    <citation type="submission" date="2018-02" db="EMBL/GenBank/DDBJ databases">
        <title>Classification genera of Pasteurellaceae by whole genome sequence comparison.</title>
        <authorList>
            <person name="Christensen H."/>
        </authorList>
    </citation>
    <scope>NUCLEOTIDE SEQUENCE [LARGE SCALE GENOMIC DNA]</scope>
    <source>
        <strain evidence="2 3">20186H4H1</strain>
    </source>
</reference>
<feature type="compositionally biased region" description="Basic and acidic residues" evidence="1">
    <location>
        <begin position="95"/>
        <end position="114"/>
    </location>
</feature>
<evidence type="ECO:0000313" key="2">
    <source>
        <dbReference type="EMBL" id="POY42245.1"/>
    </source>
</evidence>
<name>A0ABX4ZSL4_9PAST</name>
<accession>A0ABX4ZSL4</accession>
<dbReference type="RefSeq" id="WP_103855450.1">
    <property type="nucleotide sequence ID" value="NZ_CBCSDH010000011.1"/>
</dbReference>
<feature type="compositionally biased region" description="Basic and acidic residues" evidence="1">
    <location>
        <begin position="23"/>
        <end position="34"/>
    </location>
</feature>
<gene>
    <name evidence="2" type="ORF">C3Z13_06945</name>
</gene>
<feature type="region of interest" description="Disordered" evidence="1">
    <location>
        <begin position="20"/>
        <end position="69"/>
    </location>
</feature>
<feature type="region of interest" description="Disordered" evidence="1">
    <location>
        <begin position="264"/>
        <end position="286"/>
    </location>
</feature>
<feature type="region of interest" description="Disordered" evidence="1">
    <location>
        <begin position="81"/>
        <end position="144"/>
    </location>
</feature>
<dbReference type="EMBL" id="PQVI01000086">
    <property type="protein sequence ID" value="POY42245.1"/>
    <property type="molecule type" value="Genomic_DNA"/>
</dbReference>
<sequence>MEHQDLEKYGNLPTQVRQALLATDEKQPSEHIENNEQEQDNSPATPEEVPQQSEQLQIEPPQTNIEQEDNDVKAWKGRLNKEQEAHKSTNARLLAEAEARQQAELKAKEAEEKLAALQQQLEQQKQPETQPPQKAEDELSTTEEEEIISLLGATGKKLLDRLRQPANPPTQPPEDIGKIVDERLKQAQEQQAQQTRQQAFIQALNDTVPELQGLMNNSAFTQFLNSKVVDFYGNTAAMFVGHIGKTYDIEKLPQFRALVDEFNQSQHPSKPAVTAPPSNSGTAMNRKAGLGKKKLTPEVISKMRILMNTGQTEELRKLQDEYDID</sequence>
<evidence type="ECO:0000313" key="3">
    <source>
        <dbReference type="Proteomes" id="UP000237229"/>
    </source>
</evidence>
<keyword evidence="3" id="KW-1185">Reference proteome</keyword>